<dbReference type="Gene3D" id="1.20.140.100">
    <property type="entry name" value="Dynein heavy chain, N-terminal domain 2"/>
    <property type="match status" value="1"/>
</dbReference>
<dbReference type="InterPro" id="IPR035706">
    <property type="entry name" value="AAA_9"/>
</dbReference>
<dbReference type="FunFam" id="3.40.50.300:FF:001221">
    <property type="entry name" value="Axonemal dynein heavy chain 8"/>
    <property type="match status" value="1"/>
</dbReference>
<dbReference type="InterPro" id="IPR013594">
    <property type="entry name" value="Dynein_heavy_tail"/>
</dbReference>
<evidence type="ECO:0000259" key="15">
    <source>
        <dbReference type="SMART" id="SM00382"/>
    </source>
</evidence>
<keyword evidence="7" id="KW-0067">ATP-binding</keyword>
<dbReference type="GO" id="GO:0097729">
    <property type="term" value="C:9+2 motile cilium"/>
    <property type="evidence" value="ECO:0007669"/>
    <property type="project" value="UniProtKB-ARBA"/>
</dbReference>
<feature type="domain" description="AAA+ ATPase" evidence="15">
    <location>
        <begin position="2299"/>
        <end position="2452"/>
    </location>
</feature>
<dbReference type="Pfam" id="PF17852">
    <property type="entry name" value="Dynein_AAA_lid"/>
    <property type="match status" value="1"/>
</dbReference>
<organism evidence="16 17">
    <name type="scientific">Trichoplusia ni</name>
    <name type="common">Cabbage looper</name>
    <dbReference type="NCBI Taxonomy" id="7111"/>
    <lineage>
        <taxon>Eukaryota</taxon>
        <taxon>Metazoa</taxon>
        <taxon>Ecdysozoa</taxon>
        <taxon>Arthropoda</taxon>
        <taxon>Hexapoda</taxon>
        <taxon>Insecta</taxon>
        <taxon>Pterygota</taxon>
        <taxon>Neoptera</taxon>
        <taxon>Endopterygota</taxon>
        <taxon>Lepidoptera</taxon>
        <taxon>Glossata</taxon>
        <taxon>Ditrysia</taxon>
        <taxon>Noctuoidea</taxon>
        <taxon>Noctuidae</taxon>
        <taxon>Plusiinae</taxon>
        <taxon>Trichoplusia</taxon>
    </lineage>
</organism>
<keyword evidence="12" id="KW-0206">Cytoskeleton</keyword>
<keyword evidence="13" id="KW-0966">Cell projection</keyword>
<protein>
    <submittedName>
        <fullName evidence="17 18">Dynein heavy chain 8, axonemal-like</fullName>
    </submittedName>
</protein>
<evidence type="ECO:0000256" key="11">
    <source>
        <dbReference type="ARBA" id="ARBA00023175"/>
    </source>
</evidence>
<dbReference type="PANTHER" id="PTHR46532">
    <property type="entry name" value="MALE FERTILITY FACTOR KL5"/>
    <property type="match status" value="1"/>
</dbReference>
<dbReference type="Gene3D" id="1.10.472.130">
    <property type="match status" value="1"/>
</dbReference>
<feature type="domain" description="AAA+ ATPase" evidence="15">
    <location>
        <begin position="2018"/>
        <end position="2162"/>
    </location>
</feature>
<feature type="coiled-coil region" evidence="14">
    <location>
        <begin position="3471"/>
        <end position="3512"/>
    </location>
</feature>
<evidence type="ECO:0000256" key="7">
    <source>
        <dbReference type="ARBA" id="ARBA00022840"/>
    </source>
</evidence>
<dbReference type="GO" id="GO:0045505">
    <property type="term" value="F:dynein intermediate chain binding"/>
    <property type="evidence" value="ECO:0007669"/>
    <property type="project" value="InterPro"/>
</dbReference>
<dbReference type="Gene3D" id="1.20.58.1120">
    <property type="match status" value="1"/>
</dbReference>
<dbReference type="RefSeq" id="XP_026739388.1">
    <property type="nucleotide sequence ID" value="XM_026883587.1"/>
</dbReference>
<dbReference type="SUPFAM" id="SSF52540">
    <property type="entry name" value="P-loop containing nucleoside triphosphate hydrolases"/>
    <property type="match status" value="4"/>
</dbReference>
<dbReference type="FunFam" id="3.10.490.20:FF:000003">
    <property type="entry name" value="Dynein heavy chain 5, axonemal"/>
    <property type="match status" value="1"/>
</dbReference>
<dbReference type="Pfam" id="PF12774">
    <property type="entry name" value="AAA_6"/>
    <property type="match status" value="1"/>
</dbReference>
<evidence type="ECO:0000256" key="4">
    <source>
        <dbReference type="ARBA" id="ARBA00022701"/>
    </source>
</evidence>
<dbReference type="GO" id="GO:0005858">
    <property type="term" value="C:axonemal dynein complex"/>
    <property type="evidence" value="ECO:0007669"/>
    <property type="project" value="TreeGrafter"/>
</dbReference>
<dbReference type="Gene3D" id="1.10.8.1220">
    <property type="match status" value="1"/>
</dbReference>
<keyword evidence="10" id="KW-0969">Cilium</keyword>
<dbReference type="GO" id="GO:0051959">
    <property type="term" value="F:dynein light intermediate chain binding"/>
    <property type="evidence" value="ECO:0007669"/>
    <property type="project" value="InterPro"/>
</dbReference>
<dbReference type="FunFam" id="3.40.50.300:FF:000049">
    <property type="entry name" value="Dynein, axonemal, heavy chain 5"/>
    <property type="match status" value="1"/>
</dbReference>
<dbReference type="Gene3D" id="6.10.140.1060">
    <property type="match status" value="1"/>
</dbReference>
<dbReference type="FunFam" id="1.20.920.30:FF:000004">
    <property type="entry name" value="Dynein axonemal heavy chain 5"/>
    <property type="match status" value="1"/>
</dbReference>
<dbReference type="InterPro" id="IPR003593">
    <property type="entry name" value="AAA+_ATPase"/>
</dbReference>
<comment type="similarity">
    <text evidence="2">Belongs to the dynein heavy chain family.</text>
</comment>
<evidence type="ECO:0000256" key="3">
    <source>
        <dbReference type="ARBA" id="ARBA00022490"/>
    </source>
</evidence>
<comment type="subcellular location">
    <subcellularLocation>
        <location evidence="1">Cytoplasm</location>
        <location evidence="1">Cytoskeleton</location>
        <location evidence="1">Cilium axoneme</location>
    </subcellularLocation>
</comment>
<dbReference type="FunFam" id="1.10.8.720:FF:000004">
    <property type="entry name" value="Dynein heavy chain 5, axonemal"/>
    <property type="match status" value="1"/>
</dbReference>
<dbReference type="KEGG" id="tnl:113502169"/>
<dbReference type="Gene3D" id="1.10.8.720">
    <property type="entry name" value="Region D6 of dynein motor"/>
    <property type="match status" value="1"/>
</dbReference>
<dbReference type="Gene3D" id="1.20.920.30">
    <property type="match status" value="1"/>
</dbReference>
<feature type="domain" description="AAA+ ATPase" evidence="15">
    <location>
        <begin position="2626"/>
        <end position="2774"/>
    </location>
</feature>
<keyword evidence="6" id="KW-0547">Nucleotide-binding</keyword>
<evidence type="ECO:0000313" key="17">
    <source>
        <dbReference type="RefSeq" id="XP_026739387.1"/>
    </source>
</evidence>
<keyword evidence="16" id="KW-1185">Reference proteome</keyword>
<dbReference type="InterPro" id="IPR013602">
    <property type="entry name" value="Dynein_heavy_linker"/>
</dbReference>
<dbReference type="OrthoDB" id="286107at2759"/>
<evidence type="ECO:0000256" key="13">
    <source>
        <dbReference type="ARBA" id="ARBA00023273"/>
    </source>
</evidence>
<evidence type="ECO:0000256" key="14">
    <source>
        <dbReference type="SAM" id="Coils"/>
    </source>
</evidence>
<keyword evidence="5" id="KW-0677">Repeat</keyword>
<dbReference type="FunFam" id="1.10.8.1220:FF:000001">
    <property type="entry name" value="Dynein axonemal heavy chain 5"/>
    <property type="match status" value="1"/>
</dbReference>
<dbReference type="Pfam" id="PF17857">
    <property type="entry name" value="AAA_lid_1"/>
    <property type="match status" value="1"/>
</dbReference>
<dbReference type="FunFam" id="3.40.50.300:FF:000543">
    <property type="entry name" value="Dynein axonemal heavy chain 5"/>
    <property type="match status" value="1"/>
</dbReference>
<keyword evidence="4" id="KW-0493">Microtubule</keyword>
<evidence type="ECO:0000256" key="9">
    <source>
        <dbReference type="ARBA" id="ARBA00023054"/>
    </source>
</evidence>
<dbReference type="InterPro" id="IPR041658">
    <property type="entry name" value="AAA_lid_11"/>
</dbReference>
<keyword evidence="9 14" id="KW-0175">Coiled coil</keyword>
<dbReference type="InterPro" id="IPR024317">
    <property type="entry name" value="Dynein_heavy_chain_D4_dom"/>
</dbReference>
<dbReference type="InterPro" id="IPR042219">
    <property type="entry name" value="AAA_lid_11_sf"/>
</dbReference>
<dbReference type="Pfam" id="PF08393">
    <property type="entry name" value="DHC_N2"/>
    <property type="match status" value="1"/>
</dbReference>
<dbReference type="Gene3D" id="1.20.1270.280">
    <property type="match status" value="1"/>
</dbReference>
<dbReference type="InterPro" id="IPR035699">
    <property type="entry name" value="AAA_6"/>
</dbReference>
<dbReference type="Pfam" id="PF12781">
    <property type="entry name" value="AAA_9"/>
    <property type="match status" value="1"/>
</dbReference>
<dbReference type="FunFam" id="3.40.50.300:FF:000320">
    <property type="entry name" value="Dynein, axonemal, heavy chain 5"/>
    <property type="match status" value="1"/>
</dbReference>
<dbReference type="GO" id="GO:0005524">
    <property type="term" value="F:ATP binding"/>
    <property type="evidence" value="ECO:0007669"/>
    <property type="project" value="UniProtKB-KW"/>
</dbReference>
<dbReference type="Gene3D" id="1.10.287.2620">
    <property type="match status" value="1"/>
</dbReference>
<dbReference type="Pfam" id="PF12780">
    <property type="entry name" value="AAA_8"/>
    <property type="match status" value="1"/>
</dbReference>
<dbReference type="GO" id="GO:0007018">
    <property type="term" value="P:microtubule-based movement"/>
    <property type="evidence" value="ECO:0007669"/>
    <property type="project" value="InterPro"/>
</dbReference>
<dbReference type="Gene3D" id="3.40.50.300">
    <property type="entry name" value="P-loop containing nucleotide triphosphate hydrolases"/>
    <property type="match status" value="5"/>
</dbReference>
<evidence type="ECO:0000313" key="18">
    <source>
        <dbReference type="RefSeq" id="XP_026739388.1"/>
    </source>
</evidence>
<dbReference type="FunFam" id="3.40.50.300:FF:000044">
    <property type="entry name" value="Dynein heavy chain 5, axonemal"/>
    <property type="match status" value="1"/>
</dbReference>
<name>A0A7E5WG39_TRINI</name>
<dbReference type="InterPro" id="IPR041589">
    <property type="entry name" value="DNAH3_AAA_lid_1"/>
</dbReference>
<evidence type="ECO:0000256" key="10">
    <source>
        <dbReference type="ARBA" id="ARBA00023069"/>
    </source>
</evidence>
<dbReference type="FunFam" id="1.10.287.2620:FF:000003">
    <property type="entry name" value="Dynein, axonemal, heavy chain 5"/>
    <property type="match status" value="1"/>
</dbReference>
<dbReference type="InterPro" id="IPR027417">
    <property type="entry name" value="P-loop_NTPase"/>
</dbReference>
<evidence type="ECO:0000256" key="2">
    <source>
        <dbReference type="ARBA" id="ARBA00008887"/>
    </source>
</evidence>
<dbReference type="InterPro" id="IPR004273">
    <property type="entry name" value="Dynein_heavy_D6_P-loop"/>
</dbReference>
<dbReference type="PANTHER" id="PTHR46532:SF4">
    <property type="entry name" value="AAA+ ATPASE DOMAIN-CONTAINING PROTEIN"/>
    <property type="match status" value="1"/>
</dbReference>
<evidence type="ECO:0000313" key="16">
    <source>
        <dbReference type="Proteomes" id="UP000322000"/>
    </source>
</evidence>
<dbReference type="FunFam" id="1.20.58.1120:FF:000004">
    <property type="entry name" value="Dynein axonemal heavy chain 5"/>
    <property type="match status" value="1"/>
</dbReference>
<evidence type="ECO:0000256" key="5">
    <source>
        <dbReference type="ARBA" id="ARBA00022737"/>
    </source>
</evidence>
<feature type="coiled-coil region" evidence="14">
    <location>
        <begin position="3251"/>
        <end position="3292"/>
    </location>
</feature>
<dbReference type="Pfam" id="PF03028">
    <property type="entry name" value="Dynein_heavy"/>
    <property type="match status" value="1"/>
</dbReference>
<dbReference type="Pfam" id="PF08385">
    <property type="entry name" value="DHC_N1"/>
    <property type="match status" value="1"/>
</dbReference>
<dbReference type="RefSeq" id="XP_026739387.1">
    <property type="nucleotide sequence ID" value="XM_026883586.1"/>
</dbReference>
<dbReference type="Pfam" id="PF18199">
    <property type="entry name" value="Dynein_C"/>
    <property type="match status" value="1"/>
</dbReference>
<dbReference type="InterPro" id="IPR041228">
    <property type="entry name" value="Dynein_C"/>
</dbReference>
<dbReference type="Pfam" id="PF18198">
    <property type="entry name" value="AAA_lid_11"/>
    <property type="match status" value="1"/>
</dbReference>
<dbReference type="Proteomes" id="UP000322000">
    <property type="component" value="Chromosome 16"/>
</dbReference>
<evidence type="ECO:0000256" key="6">
    <source>
        <dbReference type="ARBA" id="ARBA00022741"/>
    </source>
</evidence>
<dbReference type="InterPro" id="IPR024743">
    <property type="entry name" value="Dynein_HC_stalk"/>
</dbReference>
<dbReference type="InterPro" id="IPR042228">
    <property type="entry name" value="Dynein_linker_3"/>
</dbReference>
<dbReference type="InterPro" id="IPR043160">
    <property type="entry name" value="Dynein_C_barrel"/>
</dbReference>
<dbReference type="SMART" id="SM00382">
    <property type="entry name" value="AAA"/>
    <property type="match status" value="3"/>
</dbReference>
<dbReference type="FunFam" id="1.20.140.100:FF:000003">
    <property type="entry name" value="Dynein, axonemal, heavy chain 5"/>
    <property type="match status" value="1"/>
</dbReference>
<dbReference type="GO" id="GO:0005874">
    <property type="term" value="C:microtubule"/>
    <property type="evidence" value="ECO:0007669"/>
    <property type="project" value="UniProtKB-KW"/>
</dbReference>
<dbReference type="FunFam" id="1.20.920.20:FF:000001">
    <property type="entry name" value="dynein heavy chain 2, axonemal"/>
    <property type="match status" value="1"/>
</dbReference>
<dbReference type="FunFam" id="3.40.50.300:FF:002141">
    <property type="entry name" value="Dynein heavy chain"/>
    <property type="match status" value="1"/>
</dbReference>
<dbReference type="Gene3D" id="1.10.8.710">
    <property type="match status" value="1"/>
</dbReference>
<sequence length="4669" mass="538105">MAEAEGENSADSEASLESDFEDVISMMDVVKRRISSARPSQFNFTLPTTETAERVDVDRTALEAILDVSSRLYDMQKRSRISMSTLALGHESYKDKQAKAKVYRHHRMNELRQPHKYLLENAAVMLNRTTDYVLDGVYDANIHIDLLDSAIAEGGRNCIIVCDAVLPPVKMESGRYIHNQKSKIERAYISDAASIGTLGKCVALYRIKTNAIDSKNVADSYYYVQFDINQETENVVSAVYKTLHRVYIPALKACKAWGDLNPPNPFSEEIIRTYILKIMLFVDYLEKTKTDLDCCARFKINYSLYEDELSDHDKMKQAITKTQVLEEICSYVKQWMRQITMVLVQSQQLRREPSNIGPLAELDHWRRQLTIFTSIIEHIKSEPTVMYIHTLIRAKSKLLKKWKLLDNNITDYYNEAFDNVRYLYALEKYCEPLYRCDPYTMQQYIPGLLYTIRMIFATSRYYNTTKQISTLLVKVTNQILNMCMDFLTNHGKKNIWNQDKPNFIDKAKFCLSLYKFYRDCYFETQRAMIEASDERPFDCSEMYIFGKFETFRKRLTKIIDLFQTYIAYYVLNKTTLEGVEEYAANFNKLFKIISTKTYDALDHRRPDFDKDYKIYKDAVANQEILLENFMISSIKKCPNTEVALHLLTRFEKLKLDCLYIEDQYYDLISLFTSEIESIRDRYNEERDQPDLARNMPPVAGRLMWIRFYHNNIKVPMQIFKQHHEVITHTNTQRCVKLYNVMTIVFTEYELIYHHSWAENVGQVRLGLVAPLLIRHPMTNMYIINFSMFIPECIREVEYMWQLGLRVPDSAQIVAFCKDKILGNYEKIKYLVERQNQIRRNMPKLYLPLLRAQLIKLETAFQPGLSTITWTSLEIPSYCENIEMVLDEVDLFVKEVVDIKEARIDAILSSISNTMLVYLPDKAVDPTVLYEENFVRRDEIAADLQQKSWNAEIAVIELIHKFLRSVPCKEIQALKNNWLDIEKVLKQVTSATRVFPEDAAFMEVENIDRFDVVPTINECNELFAYFATKCLESLIKCTRQSLDKLRKRASVSSFLTMTIDPDEQDHLRPLMLTNMFLQIPRTLIKPTLDEIQTSFSQVVLNCIMDIHRNVFIWGQQELIKKEKLAGAAQATKRNVCAGSRSCSSVGGVKNYFRMVSEHKDTVRCVMALQGMMYMYKLDIEKLLKSYRRFAYIWAEDRTQQIQEFVDSNPLNVVIKDHLNTYEAQTDEILALPERHIIGSIQINMERIKLALQLESIEWKRTLGKLLCQAYKERVIKLMQFINDRMKTLNKKIKDLDDVRMAMMCLELIREEFIGMDMELDLVEESYATFHQFNIEIPKEDAELVSGLRQSFQYMLTTSQNVQQKIVDMQGPLQKELTEGVATFLADVLKFDADYEASGPMTPGLSARDASDKVILFQSRFDDLWRRFEMYSSGEKLFGMEVQDYPILHQKKKEFNLLNKLYSLYLAVINSIDGYFETPWVDIDIEQIVAQLAEFDVRCRRLPKGMKDWPAFIVLKQKIDDFNQTCPLLELMADKAMKERHWTRLEQLMDCELDVTSESFTLAHVMEAPLLKYKEDVEDICISAVKEKDIEAKLKQVNADWAVIDLSFANFKNRGELLIKPQDTLDVITLLEDSLMILNSLASNRYNPPFKKNIMLWINKLVSTSDILEKWLQVQNLWMYLEAVFVGGDIAKQLPAEAKRFAGIDKTYVKLMYRARDIVNCVETCTSDDTLKQLLPHLYEQLEACQKSLTGYLETKRLIFPRFFFVSDPVLLEILGQASDPHSIQPHLPSIFDAIYTVDFDDKDCIVKMNSDNGETIKLEKPVACLGGVESWLNTLLDTMKDTVKNVIANIAQTMTGDPEFEFLQGFWNFPGQAAILGMQILWTSDAEYALKKSRVDRFIMRATNQKFLDLLNGLIDQTVKELVPLDRTLIETMITIHVHQRDIFDDLVRMRIKSPMDFEWQKQARFYYNEDTDDCLVSITDVNFLYQNEYLGITERLVITPLTDRCYITLSQAIGMSMGGAPAGPAGTGKTETTKDMGRTLGKLVIVFNCSDQMDFRGLGRIYKGLAQSGTWGCFDEFNRIELPVLSVAAQQIYICLTARREKREFFIFSDGDTVSLNPEFAFIITMNPGYAGRQELPENLKIQFRSVAMMVPDRQIIIRVKLASCGFKDNIVLARKFFTLYKLCEEQLSKQVHYDFGLRNILSVLRTMGAQKRANPDSTEENIMMRVLKEMNVSKLVDEDEPLFISLIEDLFPGMKLTQTVQREMQNAINTVTSRTGLVNHPDWNLKIIQLFETSLVRHGLMTMGPTGSGKTTCIHTLMAALTELGKPHKEMRMNPKAITAPQMFGRLDVATNDWTDGIFSTLWRRALKVKKSDTTWIVLDGPVDAVWIENLNSVLDDNKTLTLANGDRISMAQNSKLVFEPDNVDNASPATVSRMGMVFLSSSVLKWQPILERWLKTRERRESDVLRHAFNKVYDEVHTFVQQKLVAKMKLLEAIYIRQCIDVLTGLLQIEVPGGKSHSDRHLERLFVFAMMWSLGAVLELDMRTRMAEFMTKLPVKMDWPGAKSKEWIMPFEYMVNATGFWEHWSESVEDYIYPSDSVPEYASILVPNVDNVCITFLIDTIAKQDKAVLLIGEQGTAKTVMLKSYMTKYDSEVKLFKIINFSSATTPNMMQRIIESYVEKRVGMTYGPPGGRAMTVFVDDINMPVINEWGDQVTNEIVRQMMECGGFYSLDKPGDFTIVADIQMFGAMIHPGGGRNDIPPRLKRQFNIFNCTLPSNVSMDKIFETISAGYFCETRFDKQIVDFMPRLVSVTRIIWQQTKVKMLPTPSKFHYVFNLRDLSRIWEGILFIKKEELSCIKTALKLWFHECLRVISDRFTTFEDKDWFVANFWKTAAAELADVESEFPEEETYFVNFLREPIEPTGEEDEDFSLDAPKIYEELPSWEFVLSKLASFQQLFTEQIRGSRLDLVFFHDAMVHLFIISRIINTPRGNALLVGVGGSGKQSLTKLASFIANFSFYQITLTRSYNVNNFMDDIKVLYRVAGLQGRGITFIFTDNDIKDEQFLEFLNNILSSGEIANLFPKDEMDEILNELTPIMKKFAPRRIPVPDVLYEYFIIRSRANLHVVLCFSPVGEKFRSRALKFPGLISGSTMDWFQKWPKEALIEVAHHFLWEFQVVCSTETKHHLIDMMGIVQDNVAETCAVYYDRFRRQTHVTPKSYLSFLEGYKRLYTDKHTHIAEMARRMTTGLSKLVEAAASVDVLRQELEVKELEIKDATAKAQEVLEAVAESQAAAEVVKAEVLEVKERAVQLVSVIAAETAVAEEKLADAKPALEAAEAALLTINAADIATVRKLGKPPFLITLIMDAVILLFRKRIDPIKPDAEKQFLTASWAESLKIMADVRLLNNLKNYPKDEINAEMVDLLQPYFNYSQYTYEAAKLACGNVAGLISWTMAMAQFYGVNKDVLPLKANLAVMQGKYQAAKKELEAAEAQLEAKEKELAGVQKQFDDAMTLKQAVLDDAAKCQQKMDAATALINGLSGERVRWTEQSALFKSEIERLVGDILLLCGFLSYSGPFNQEFRGLLIKSWLGELLRRKIPVSMNLHITEELTDTATIGEWTLCGLPTDELSIQNGIIVTKAARFPLLIDPQTQGKIWIKNMEKHNELIVTTLNHKYFRNHVEDCVSLGRPMLIEDVAEELDPVLDNILEKNYIKIGSTFKVKLGDKEIDVTEGHRIYITTKLPNPAYTPEISARTSIIDFTVTIQGLEDQLLGRVILTEKAEMEAERTHLIMDVTTNRRKMQELEANLLQKLTTIQGSLVEDVSLIQVLNTTKATATEVKEKLDVAKETEMKINTAREEYRPVATRGSVLYFLVCNMSLVCNMYQTSLAQFLERFDISMERSPQSPITVRRIAFIIDYLTFDVFKYISRGFYEKHKYLFTVLLTLKIDLQKEYLSFEEFQTFIKGGAALDLNTCPSKPYKWITDMSWLNLVQLSSLRPFTNILAQINNNEKGWKTWFDKEAPEDEPLPDGYHTMDVFRKLLVVRAWCPDRTLAQSLKYVVNSMGSRYSEAIIVNYEHMVTESRPLVPLIGFLAMGSDPTPSIEMTAKRMETICSSISMGQGQEIHARKLIDRGLKEGLWVLLQNCHLGLEYMTEVMEQFGELEKDPEQVHELFRLWITTEVHPKFPITLLQMSIKYTCEPPSGIKAGLMRTYDSMSQDFLDYSDSPFYLPLIYTISFLHTVVQERRKFGPLGWNIPYEFNSADWLASCMFVQNHLDSLEPGHQVSWTTVRYMVSAVQYGGRVTDDYDTRLLVTFCRVWFSDQLFTDDFQFYKGYGIMKFKNIPEYIEEIETMKTVDPPQAYGLHTNADITYQRNTTQELLDTIVSIQPKESSSGGGETREASVYRQTKEMLGKVPPNFDQHEVLERLRFYGILNSMVIFLRQEIDRMQKVITLVRTTLKDLLLAIDGTIIMNEALRDSLDNIYDARVPHIWLRSSWSSSTLGFWFTEFLERTIQFSTWCFQARPNSFWMTGFFNPQGFLTAMRQEVTRAHKGWALDMVALHNDVTKFTYEEIKSPPPEGVFVHGLFLDGAGWDRRNLRLCESTLKVVYTVLPVVHVYAINSTAPKDPKLYQCPVYKKPVRTGLTFITPLWLPTIKNPDHWILRGVAILCDIK</sequence>
<dbReference type="InterPro" id="IPR026983">
    <property type="entry name" value="DHC"/>
</dbReference>
<evidence type="ECO:0000256" key="12">
    <source>
        <dbReference type="ARBA" id="ARBA00023212"/>
    </source>
</evidence>
<dbReference type="FunFam" id="1.10.8.710:FF:000003">
    <property type="entry name" value="Dynein axonemal heavy chain 5"/>
    <property type="match status" value="1"/>
</dbReference>
<dbReference type="Pfam" id="PF12775">
    <property type="entry name" value="AAA_7"/>
    <property type="match status" value="1"/>
</dbReference>
<dbReference type="Gene3D" id="3.20.180.20">
    <property type="entry name" value="Dynein heavy chain, N-terminal domain 2"/>
    <property type="match status" value="1"/>
</dbReference>
<dbReference type="InterPro" id="IPR041466">
    <property type="entry name" value="Dynein_AAA5_ext"/>
</dbReference>
<dbReference type="InterPro" id="IPR042222">
    <property type="entry name" value="Dynein_2_N"/>
</dbReference>
<dbReference type="GO" id="GO:0008569">
    <property type="term" value="F:minus-end-directed microtubule motor activity"/>
    <property type="evidence" value="ECO:0007669"/>
    <property type="project" value="InterPro"/>
</dbReference>
<dbReference type="FunFam" id="3.20.180.20:FF:000001">
    <property type="entry name" value="Dynein axonemal heavy chain 5"/>
    <property type="match status" value="1"/>
</dbReference>
<keyword evidence="11" id="KW-0505">Motor protein</keyword>
<evidence type="ECO:0000256" key="1">
    <source>
        <dbReference type="ARBA" id="ARBA00004430"/>
    </source>
</evidence>
<accession>A0A7E5WG39</accession>
<keyword evidence="3" id="KW-0963">Cytoplasm</keyword>
<dbReference type="Pfam" id="PF12777">
    <property type="entry name" value="MT"/>
    <property type="match status" value="1"/>
</dbReference>
<evidence type="ECO:0000256" key="8">
    <source>
        <dbReference type="ARBA" id="ARBA00023017"/>
    </source>
</evidence>
<dbReference type="FunFam" id="1.20.1270.280:FF:000002">
    <property type="entry name" value="Dynein heavy chain 5, axonemal"/>
    <property type="match status" value="1"/>
</dbReference>
<reference evidence="17 18" key="1">
    <citation type="submission" date="2025-04" db="UniProtKB">
        <authorList>
            <consortium name="RefSeq"/>
        </authorList>
    </citation>
    <scope>IDENTIFICATION</scope>
</reference>
<dbReference type="Gene3D" id="1.20.920.20">
    <property type="match status" value="1"/>
</dbReference>
<gene>
    <name evidence="17 18" type="primary">LOC113502169</name>
</gene>
<proteinExistence type="inferred from homology"/>
<keyword evidence="8" id="KW-0243">Dynein</keyword>
<dbReference type="Gene3D" id="3.10.490.20">
    <property type="match status" value="1"/>
</dbReference>
<dbReference type="InterPro" id="IPR043157">
    <property type="entry name" value="Dynein_AAA1S"/>
</dbReference>
<dbReference type="GeneID" id="113502169"/>